<evidence type="ECO:0000313" key="3">
    <source>
        <dbReference type="Proteomes" id="UP000033986"/>
    </source>
</evidence>
<keyword evidence="1" id="KW-1133">Transmembrane helix</keyword>
<dbReference type="AlphaFoldDB" id="A0A0G0Z7C2"/>
<reference evidence="2 3" key="1">
    <citation type="journal article" date="2015" name="Nature">
        <title>rRNA introns, odd ribosomes, and small enigmatic genomes across a large radiation of phyla.</title>
        <authorList>
            <person name="Brown C.T."/>
            <person name="Hug L.A."/>
            <person name="Thomas B.C."/>
            <person name="Sharon I."/>
            <person name="Castelle C.J."/>
            <person name="Singh A."/>
            <person name="Wilkins M.J."/>
            <person name="Williams K.H."/>
            <person name="Banfield J.F."/>
        </authorList>
    </citation>
    <scope>NUCLEOTIDE SEQUENCE [LARGE SCALE GENOMIC DNA]</scope>
</reference>
<proteinExistence type="predicted"/>
<dbReference type="Proteomes" id="UP000033986">
    <property type="component" value="Unassembled WGS sequence"/>
</dbReference>
<accession>A0A0G0Z7C2</accession>
<evidence type="ECO:0000256" key="1">
    <source>
        <dbReference type="SAM" id="Phobius"/>
    </source>
</evidence>
<keyword evidence="1" id="KW-0472">Membrane</keyword>
<evidence type="ECO:0000313" key="2">
    <source>
        <dbReference type="EMBL" id="KKS44549.1"/>
    </source>
</evidence>
<feature type="transmembrane region" description="Helical" evidence="1">
    <location>
        <begin position="6"/>
        <end position="27"/>
    </location>
</feature>
<organism evidence="2 3">
    <name type="scientific">Candidatus Azambacteria bacterium GW2011_GWB1_42_17</name>
    <dbReference type="NCBI Taxonomy" id="1618615"/>
    <lineage>
        <taxon>Bacteria</taxon>
        <taxon>Candidatus Azamiibacteriota</taxon>
    </lineage>
</organism>
<comment type="caution">
    <text evidence="2">The sequence shown here is derived from an EMBL/GenBank/DDBJ whole genome shotgun (WGS) entry which is preliminary data.</text>
</comment>
<gene>
    <name evidence="2" type="ORF">UV07_C0007G0036</name>
</gene>
<sequence>MKMKKLLLIITFIVIVVPLAFFVLFFIQDQRDKASLMKVFKDLPVFSENNACMDFGFRPRDRVMGTWASVGCKYVPLYGFNTTIEKYDAYLKNSGWILYSKAQNEENFYYEKNNYRFSISIPSRKRFVTIDNNDEIIARTDEARKTNPYITIGIELKK</sequence>
<dbReference type="EMBL" id="LCDB01000007">
    <property type="protein sequence ID" value="KKS44549.1"/>
    <property type="molecule type" value="Genomic_DNA"/>
</dbReference>
<keyword evidence="1" id="KW-0812">Transmembrane</keyword>
<protein>
    <submittedName>
        <fullName evidence="2">Uncharacterized protein</fullName>
    </submittedName>
</protein>
<name>A0A0G0Z7C2_9BACT</name>